<dbReference type="GO" id="GO:0008999">
    <property type="term" value="F:protein-N-terminal-alanine acetyltransferase activity"/>
    <property type="evidence" value="ECO:0007669"/>
    <property type="project" value="UniProtKB-EC"/>
</dbReference>
<protein>
    <submittedName>
        <fullName evidence="2">Ribosomal-protein-alanine N-acetyltransferase</fullName>
        <ecNumber evidence="2">2.3.1.267</ecNumber>
    </submittedName>
</protein>
<keyword evidence="2" id="KW-0012">Acyltransferase</keyword>
<dbReference type="Gene3D" id="3.40.630.30">
    <property type="match status" value="1"/>
</dbReference>
<proteinExistence type="predicted"/>
<dbReference type="SUPFAM" id="SSF55729">
    <property type="entry name" value="Acyl-CoA N-acyltransferases (Nat)"/>
    <property type="match status" value="1"/>
</dbReference>
<dbReference type="InterPro" id="IPR051531">
    <property type="entry name" value="N-acetyltransferase"/>
</dbReference>
<keyword evidence="2" id="KW-0808">Transferase</keyword>
<dbReference type="PANTHER" id="PTHR43792:SF1">
    <property type="entry name" value="N-ACETYLTRANSFERASE DOMAIN-CONTAINING PROTEIN"/>
    <property type="match status" value="1"/>
</dbReference>
<keyword evidence="3" id="KW-1185">Reference proteome</keyword>
<dbReference type="RefSeq" id="WP_310100913.1">
    <property type="nucleotide sequence ID" value="NZ_JAVDUU010000004.1"/>
</dbReference>
<comment type="caution">
    <text evidence="2">The sequence shown here is derived from an EMBL/GenBank/DDBJ whole genome shotgun (WGS) entry which is preliminary data.</text>
</comment>
<accession>A0ABU1TI74</accession>
<organism evidence="2 3">
    <name type="scientific">Mucilaginibacter pocheonensis</name>
    <dbReference type="NCBI Taxonomy" id="398050"/>
    <lineage>
        <taxon>Bacteria</taxon>
        <taxon>Pseudomonadati</taxon>
        <taxon>Bacteroidota</taxon>
        <taxon>Sphingobacteriia</taxon>
        <taxon>Sphingobacteriales</taxon>
        <taxon>Sphingobacteriaceae</taxon>
        <taxon>Mucilaginibacter</taxon>
    </lineage>
</organism>
<evidence type="ECO:0000313" key="2">
    <source>
        <dbReference type="EMBL" id="MDR6944535.1"/>
    </source>
</evidence>
<dbReference type="CDD" id="cd04301">
    <property type="entry name" value="NAT_SF"/>
    <property type="match status" value="1"/>
</dbReference>
<feature type="domain" description="N-acetyltransferase" evidence="1">
    <location>
        <begin position="17"/>
        <end position="182"/>
    </location>
</feature>
<dbReference type="Proteomes" id="UP001247620">
    <property type="component" value="Unassembled WGS sequence"/>
</dbReference>
<dbReference type="InterPro" id="IPR016181">
    <property type="entry name" value="Acyl_CoA_acyltransferase"/>
</dbReference>
<dbReference type="EC" id="2.3.1.267" evidence="2"/>
<evidence type="ECO:0000313" key="3">
    <source>
        <dbReference type="Proteomes" id="UP001247620"/>
    </source>
</evidence>
<dbReference type="EMBL" id="JAVDUU010000004">
    <property type="protein sequence ID" value="MDR6944535.1"/>
    <property type="molecule type" value="Genomic_DNA"/>
</dbReference>
<dbReference type="PANTHER" id="PTHR43792">
    <property type="entry name" value="GNAT FAMILY, PUTATIVE (AFU_ORTHOLOGUE AFUA_3G00765)-RELATED-RELATED"/>
    <property type="match status" value="1"/>
</dbReference>
<dbReference type="InterPro" id="IPR000182">
    <property type="entry name" value="GNAT_dom"/>
</dbReference>
<name>A0ABU1TI74_9SPHI</name>
<dbReference type="PROSITE" id="PS51186">
    <property type="entry name" value="GNAT"/>
    <property type="match status" value="1"/>
</dbReference>
<evidence type="ECO:0000259" key="1">
    <source>
        <dbReference type="PROSITE" id="PS51186"/>
    </source>
</evidence>
<dbReference type="Pfam" id="PF13302">
    <property type="entry name" value="Acetyltransf_3"/>
    <property type="match status" value="1"/>
</dbReference>
<sequence>MLQLNFTPFPVLTTPRLVLRQFTFADAPDLFELRSNSEIMQYISRPLAKTLDDAVDLIKVINDLLDAGNGITWCITTQADKHFIGTIGFWRIEKEHYRAEIGYLLNPAYQGQGLMQEAVESAIRYGFGVMGLHSIQANVNPRNAASIKLLKRNNFVQEAYFKENYFHNGFFEDTIVYTLLTKNQMC</sequence>
<reference evidence="2 3" key="1">
    <citation type="submission" date="2023-07" db="EMBL/GenBank/DDBJ databases">
        <title>Sorghum-associated microbial communities from plants grown in Nebraska, USA.</title>
        <authorList>
            <person name="Schachtman D."/>
        </authorList>
    </citation>
    <scope>NUCLEOTIDE SEQUENCE [LARGE SCALE GENOMIC DNA]</scope>
    <source>
        <strain evidence="2 3">3262</strain>
    </source>
</reference>
<gene>
    <name evidence="2" type="ORF">J2W55_004395</name>
</gene>